<reference evidence="4" key="1">
    <citation type="submission" date="2020-08" db="EMBL/GenBank/DDBJ databases">
        <title>Multicomponent nature underlies the extraordinary mechanical properties of spider dragline silk.</title>
        <authorList>
            <person name="Kono N."/>
            <person name="Nakamura H."/>
            <person name="Mori M."/>
            <person name="Yoshida Y."/>
            <person name="Ohtoshi R."/>
            <person name="Malay A.D."/>
            <person name="Moran D.A.P."/>
            <person name="Tomita M."/>
            <person name="Numata K."/>
            <person name="Arakawa K."/>
        </authorList>
    </citation>
    <scope>NUCLEOTIDE SEQUENCE</scope>
</reference>
<feature type="region of interest" description="Disordered" evidence="1">
    <location>
        <begin position="91"/>
        <end position="124"/>
    </location>
</feature>
<dbReference type="InterPro" id="IPR013783">
    <property type="entry name" value="Ig-like_fold"/>
</dbReference>
<comment type="caution">
    <text evidence="4">The sequence shown here is derived from an EMBL/GenBank/DDBJ whole genome shotgun (WGS) entry which is preliminary data.</text>
</comment>
<dbReference type="InterPro" id="IPR007110">
    <property type="entry name" value="Ig-like_dom"/>
</dbReference>
<accession>A0A8X7BZ18</accession>
<dbReference type="SUPFAM" id="SSF48726">
    <property type="entry name" value="Immunoglobulin"/>
    <property type="match status" value="1"/>
</dbReference>
<evidence type="ECO:0000313" key="5">
    <source>
        <dbReference type="Proteomes" id="UP000886998"/>
    </source>
</evidence>
<sequence>MRVKWKYKERPLKADKLEDRTLGRMTIDATDALHINELRVTDAGEYTCTLYDVEIDPTTNFGILTLTLLFSFLLWVVLMSVRWKNFRMQRRVQQSRNRRKELPEEETEDTESLLSSANLLQRDT</sequence>
<dbReference type="PROSITE" id="PS50835">
    <property type="entry name" value="IG_LIKE"/>
    <property type="match status" value="1"/>
</dbReference>
<evidence type="ECO:0000256" key="2">
    <source>
        <dbReference type="SAM" id="Phobius"/>
    </source>
</evidence>
<dbReference type="AlphaFoldDB" id="A0A8X7BZ18"/>
<name>A0A8X7BZ18_9ARAC</name>
<keyword evidence="2" id="KW-0812">Transmembrane</keyword>
<protein>
    <recommendedName>
        <fullName evidence="3">Ig-like domain-containing protein</fullName>
    </recommendedName>
</protein>
<dbReference type="OrthoDB" id="6433755at2759"/>
<keyword evidence="5" id="KW-1185">Reference proteome</keyword>
<gene>
    <name evidence="4" type="ORF">TNIN_332221</name>
</gene>
<dbReference type="EMBL" id="BMAV01006371">
    <property type="protein sequence ID" value="GFY48273.1"/>
    <property type="molecule type" value="Genomic_DNA"/>
</dbReference>
<dbReference type="InterPro" id="IPR036179">
    <property type="entry name" value="Ig-like_dom_sf"/>
</dbReference>
<dbReference type="Proteomes" id="UP000886998">
    <property type="component" value="Unassembled WGS sequence"/>
</dbReference>
<feature type="transmembrane region" description="Helical" evidence="2">
    <location>
        <begin position="61"/>
        <end position="81"/>
    </location>
</feature>
<dbReference type="Gene3D" id="2.60.40.10">
    <property type="entry name" value="Immunoglobulins"/>
    <property type="match status" value="1"/>
</dbReference>
<organism evidence="4 5">
    <name type="scientific">Trichonephila inaurata madagascariensis</name>
    <dbReference type="NCBI Taxonomy" id="2747483"/>
    <lineage>
        <taxon>Eukaryota</taxon>
        <taxon>Metazoa</taxon>
        <taxon>Ecdysozoa</taxon>
        <taxon>Arthropoda</taxon>
        <taxon>Chelicerata</taxon>
        <taxon>Arachnida</taxon>
        <taxon>Araneae</taxon>
        <taxon>Araneomorphae</taxon>
        <taxon>Entelegynae</taxon>
        <taxon>Araneoidea</taxon>
        <taxon>Nephilidae</taxon>
        <taxon>Trichonephila</taxon>
        <taxon>Trichonephila inaurata</taxon>
    </lineage>
</organism>
<proteinExistence type="predicted"/>
<evidence type="ECO:0000256" key="1">
    <source>
        <dbReference type="SAM" id="MobiDB-lite"/>
    </source>
</evidence>
<evidence type="ECO:0000313" key="4">
    <source>
        <dbReference type="EMBL" id="GFY48273.1"/>
    </source>
</evidence>
<feature type="domain" description="Ig-like" evidence="3">
    <location>
        <begin position="1"/>
        <end position="60"/>
    </location>
</feature>
<keyword evidence="2" id="KW-1133">Transmembrane helix</keyword>
<keyword evidence="2" id="KW-0472">Membrane</keyword>
<evidence type="ECO:0000259" key="3">
    <source>
        <dbReference type="PROSITE" id="PS50835"/>
    </source>
</evidence>